<evidence type="ECO:0000313" key="3">
    <source>
        <dbReference type="EMBL" id="CAG2192878.1"/>
    </source>
</evidence>
<dbReference type="EMBL" id="CAJPWZ010000455">
    <property type="protein sequence ID" value="CAG2192878.1"/>
    <property type="molecule type" value="Genomic_DNA"/>
</dbReference>
<dbReference type="Gene3D" id="1.10.533.10">
    <property type="entry name" value="Death Domain, Fas"/>
    <property type="match status" value="1"/>
</dbReference>
<dbReference type="OrthoDB" id="6093184at2759"/>
<organism evidence="3 4">
    <name type="scientific">Mytilus edulis</name>
    <name type="common">Blue mussel</name>
    <dbReference type="NCBI Taxonomy" id="6550"/>
    <lineage>
        <taxon>Eukaryota</taxon>
        <taxon>Metazoa</taxon>
        <taxon>Spiralia</taxon>
        <taxon>Lophotrochozoa</taxon>
        <taxon>Mollusca</taxon>
        <taxon>Bivalvia</taxon>
        <taxon>Autobranchia</taxon>
        <taxon>Pteriomorphia</taxon>
        <taxon>Mytilida</taxon>
        <taxon>Mytiloidea</taxon>
        <taxon>Mytilidae</taxon>
        <taxon>Mytilinae</taxon>
        <taxon>Mytilus</taxon>
    </lineage>
</organism>
<name>A0A8S3QE94_MYTED</name>
<evidence type="ECO:0000259" key="2">
    <source>
        <dbReference type="PROSITE" id="PS50209"/>
    </source>
</evidence>
<dbReference type="SUPFAM" id="SSF47986">
    <property type="entry name" value="DEATH domain"/>
    <property type="match status" value="1"/>
</dbReference>
<dbReference type="InterPro" id="IPR011029">
    <property type="entry name" value="DEATH-like_dom_sf"/>
</dbReference>
<accession>A0A8S3QE94</accession>
<dbReference type="GO" id="GO:0042981">
    <property type="term" value="P:regulation of apoptotic process"/>
    <property type="evidence" value="ECO:0007669"/>
    <property type="project" value="InterPro"/>
</dbReference>
<evidence type="ECO:0000256" key="1">
    <source>
        <dbReference type="SAM" id="MobiDB-lite"/>
    </source>
</evidence>
<dbReference type="PROSITE" id="PS50209">
    <property type="entry name" value="CARD"/>
    <property type="match status" value="1"/>
</dbReference>
<dbReference type="CDD" id="cd01671">
    <property type="entry name" value="CARD"/>
    <property type="match status" value="1"/>
</dbReference>
<dbReference type="Proteomes" id="UP000683360">
    <property type="component" value="Unassembled WGS sequence"/>
</dbReference>
<protein>
    <recommendedName>
        <fullName evidence="2">CARD domain-containing protein</fullName>
    </recommendedName>
</protein>
<keyword evidence="4" id="KW-1185">Reference proteome</keyword>
<feature type="domain" description="CARD" evidence="2">
    <location>
        <begin position="42"/>
        <end position="106"/>
    </location>
</feature>
<proteinExistence type="predicted"/>
<dbReference type="InterPro" id="IPR001315">
    <property type="entry name" value="CARD"/>
</dbReference>
<comment type="caution">
    <text evidence="3">The sequence shown here is derived from an EMBL/GenBank/DDBJ whole genome shotgun (WGS) entry which is preliminary data.</text>
</comment>
<sequence length="484" mass="56620">MFVNYYYDKFIKVRLLVADPDVPEDRERVMREIQHVPDFPEYRELTADDFNRPEIQLIVEQELEVTIILDYLYEWHLIDLDEYEEIEKANSRIEQVRILLAILQNRRDGSWTSKFCYILTKFGHQRILIGMQSIKNQRQIGMQESDIPVFGRTLKLDTDNQTQIALRQQSAADLNKQWQSDDHRITGTRPGCVEFMLLSGSKLACKILDNAEKEEKCRTFLQNLTSMPDVKKTLKPGQIFKIKIQMFDCSLPIVPAEKAFQKLSQTSDENLIKEYLIYLLSCSEEDKLKQILTKAREIETLQAFVEHIEQWKCIECYRTTLLTYFQNVEDEIDTKIMENTLKGENDVPDLLTNVCIYKAEHVSRGDRAKLFLQYILTNENILMRFAAVFATMSKIVLTHKSCVYCSKDKITSRPTDDTPAYTFVVEDSNGDFVIRSIEKRKNGRKIPDKRGNREPSHPENLKISSESHKEVQLIYERLIGKQEN</sequence>
<dbReference type="AlphaFoldDB" id="A0A8S3QE94"/>
<dbReference type="Pfam" id="PF00619">
    <property type="entry name" value="CARD"/>
    <property type="match status" value="1"/>
</dbReference>
<evidence type="ECO:0000313" key="4">
    <source>
        <dbReference type="Proteomes" id="UP000683360"/>
    </source>
</evidence>
<gene>
    <name evidence="3" type="ORF">MEDL_8001</name>
</gene>
<reference evidence="3" key="1">
    <citation type="submission" date="2021-03" db="EMBL/GenBank/DDBJ databases">
        <authorList>
            <person name="Bekaert M."/>
        </authorList>
    </citation>
    <scope>NUCLEOTIDE SEQUENCE</scope>
</reference>
<feature type="region of interest" description="Disordered" evidence="1">
    <location>
        <begin position="442"/>
        <end position="467"/>
    </location>
</feature>